<dbReference type="GO" id="GO:0003723">
    <property type="term" value="F:RNA binding"/>
    <property type="evidence" value="ECO:0007669"/>
    <property type="project" value="InterPro"/>
</dbReference>
<gene>
    <name evidence="6" type="ORF">KIW84_054188</name>
</gene>
<evidence type="ECO:0000256" key="2">
    <source>
        <dbReference type="ARBA" id="ARBA00022737"/>
    </source>
</evidence>
<evidence type="ECO:0008006" key="8">
    <source>
        <dbReference type="Google" id="ProtNLM"/>
    </source>
</evidence>
<dbReference type="Proteomes" id="UP001058974">
    <property type="component" value="Chromosome 5"/>
</dbReference>
<reference evidence="6 7" key="1">
    <citation type="journal article" date="2022" name="Nat. Genet.">
        <title>Improved pea reference genome and pan-genome highlight genomic features and evolutionary characteristics.</title>
        <authorList>
            <person name="Yang T."/>
            <person name="Liu R."/>
            <person name="Luo Y."/>
            <person name="Hu S."/>
            <person name="Wang D."/>
            <person name="Wang C."/>
            <person name="Pandey M.K."/>
            <person name="Ge S."/>
            <person name="Xu Q."/>
            <person name="Li N."/>
            <person name="Li G."/>
            <person name="Huang Y."/>
            <person name="Saxena R.K."/>
            <person name="Ji Y."/>
            <person name="Li M."/>
            <person name="Yan X."/>
            <person name="He Y."/>
            <person name="Liu Y."/>
            <person name="Wang X."/>
            <person name="Xiang C."/>
            <person name="Varshney R.K."/>
            <person name="Ding H."/>
            <person name="Gao S."/>
            <person name="Zong X."/>
        </authorList>
    </citation>
    <scope>NUCLEOTIDE SEQUENCE [LARGE SCALE GENOMIC DNA]</scope>
    <source>
        <strain evidence="6 7">cv. Zhongwan 6</strain>
    </source>
</reference>
<comment type="subcellular location">
    <subcellularLocation>
        <location evidence="1">Cell membrane</location>
        <topology evidence="1">Peripheral membrane protein</topology>
        <orientation evidence="1">Cytoplasmic side</orientation>
    </subcellularLocation>
</comment>
<evidence type="ECO:0000256" key="1">
    <source>
        <dbReference type="ARBA" id="ARBA00004413"/>
    </source>
</evidence>
<keyword evidence="3" id="KW-0040">ANK repeat</keyword>
<dbReference type="GO" id="GO:0009451">
    <property type="term" value="P:RNA modification"/>
    <property type="evidence" value="ECO:0007669"/>
    <property type="project" value="InterPro"/>
</dbReference>
<evidence type="ECO:0000313" key="7">
    <source>
        <dbReference type="Proteomes" id="UP001058974"/>
    </source>
</evidence>
<dbReference type="InterPro" id="IPR002110">
    <property type="entry name" value="Ankyrin_rpt"/>
</dbReference>
<sequence>MRKKLLISCSSLRSFLNATPNRLSPNYPEPPPAPAAVTEPEDDDGETALIHAARQGHFDTAEETLSRLLKSKVDADETDKRNGVRIHKLQQQQQQMMVHNPNGDQNPVQAAAMRIASRNWDLQRDGRIGKAIELFNMLKEKDDFVWIVIISGFVSNDEFEEALRWYVRMNQEGCGPNPVTISSSFASSAALAALNEGLQIHSHVLKMNLEHDLSIQNSLISFYAKCGNVTDAYKIFIDVDEPNVVSCNSVVNGFAQNGFGEEALDIYKRMQNESLEHNHVTFLAVLSACTHAGLIEEEGWNLFNTTESNQRSPITAVNKNNYWVG</sequence>
<proteinExistence type="predicted"/>
<dbReference type="PROSITE" id="PS51375">
    <property type="entry name" value="PPR"/>
    <property type="match status" value="2"/>
</dbReference>
<feature type="repeat" description="PPR" evidence="4">
    <location>
        <begin position="243"/>
        <end position="277"/>
    </location>
</feature>
<dbReference type="EMBL" id="JAMSHJ010000005">
    <property type="protein sequence ID" value="KAI5408266.1"/>
    <property type="molecule type" value="Genomic_DNA"/>
</dbReference>
<comment type="caution">
    <text evidence="6">The sequence shown here is derived from an EMBL/GenBank/DDBJ whole genome shotgun (WGS) entry which is preliminary data.</text>
</comment>
<evidence type="ECO:0000256" key="4">
    <source>
        <dbReference type="PROSITE-ProRule" id="PRU00708"/>
    </source>
</evidence>
<dbReference type="Gramene" id="Psat05G0418800-T1">
    <property type="protein sequence ID" value="KAI5408266.1"/>
    <property type="gene ID" value="KIW84_054188"/>
</dbReference>
<evidence type="ECO:0000256" key="5">
    <source>
        <dbReference type="SAM" id="MobiDB-lite"/>
    </source>
</evidence>
<dbReference type="SUPFAM" id="SSF48403">
    <property type="entry name" value="Ankyrin repeat"/>
    <property type="match status" value="1"/>
</dbReference>
<dbReference type="NCBIfam" id="TIGR00756">
    <property type="entry name" value="PPR"/>
    <property type="match status" value="2"/>
</dbReference>
<keyword evidence="2" id="KW-0677">Repeat</keyword>
<dbReference type="InterPro" id="IPR002885">
    <property type="entry name" value="PPR_rpt"/>
</dbReference>
<dbReference type="Gene3D" id="1.25.40.10">
    <property type="entry name" value="Tetratricopeptide repeat domain"/>
    <property type="match status" value="2"/>
</dbReference>
<accession>A0A9D4WTR9</accession>
<protein>
    <recommendedName>
        <fullName evidence="8">Pentatricopeptide repeat-containing protein</fullName>
    </recommendedName>
</protein>
<dbReference type="GO" id="GO:0005886">
    <property type="term" value="C:plasma membrane"/>
    <property type="evidence" value="ECO:0007669"/>
    <property type="project" value="UniProtKB-SubCell"/>
</dbReference>
<organism evidence="6 7">
    <name type="scientific">Pisum sativum</name>
    <name type="common">Garden pea</name>
    <name type="synonym">Lathyrus oleraceus</name>
    <dbReference type="NCBI Taxonomy" id="3888"/>
    <lineage>
        <taxon>Eukaryota</taxon>
        <taxon>Viridiplantae</taxon>
        <taxon>Streptophyta</taxon>
        <taxon>Embryophyta</taxon>
        <taxon>Tracheophyta</taxon>
        <taxon>Spermatophyta</taxon>
        <taxon>Magnoliopsida</taxon>
        <taxon>eudicotyledons</taxon>
        <taxon>Gunneridae</taxon>
        <taxon>Pentapetalae</taxon>
        <taxon>rosids</taxon>
        <taxon>fabids</taxon>
        <taxon>Fabales</taxon>
        <taxon>Fabaceae</taxon>
        <taxon>Papilionoideae</taxon>
        <taxon>50 kb inversion clade</taxon>
        <taxon>NPAAA clade</taxon>
        <taxon>Hologalegina</taxon>
        <taxon>IRL clade</taxon>
        <taxon>Fabeae</taxon>
        <taxon>Lathyrus</taxon>
    </lineage>
</organism>
<name>A0A9D4WTR9_PEA</name>
<dbReference type="InterPro" id="IPR011990">
    <property type="entry name" value="TPR-like_helical_dom_sf"/>
</dbReference>
<dbReference type="PANTHER" id="PTHR47926">
    <property type="entry name" value="PENTATRICOPEPTIDE REPEAT-CONTAINING PROTEIN"/>
    <property type="match status" value="1"/>
</dbReference>
<feature type="repeat" description="PPR" evidence="4">
    <location>
        <begin position="142"/>
        <end position="176"/>
    </location>
</feature>
<evidence type="ECO:0000313" key="6">
    <source>
        <dbReference type="EMBL" id="KAI5408266.1"/>
    </source>
</evidence>
<feature type="repeat" description="ANK" evidence="3">
    <location>
        <begin position="44"/>
        <end position="80"/>
    </location>
</feature>
<dbReference type="InterPro" id="IPR036770">
    <property type="entry name" value="Ankyrin_rpt-contain_sf"/>
</dbReference>
<dbReference type="InterPro" id="IPR046960">
    <property type="entry name" value="PPR_At4g14850-like_plant"/>
</dbReference>
<dbReference type="Pfam" id="PF13041">
    <property type="entry name" value="PPR_2"/>
    <property type="match status" value="1"/>
</dbReference>
<feature type="region of interest" description="Disordered" evidence="5">
    <location>
        <begin position="19"/>
        <end position="43"/>
    </location>
</feature>
<keyword evidence="7" id="KW-1185">Reference proteome</keyword>
<evidence type="ECO:0000256" key="3">
    <source>
        <dbReference type="PROSITE-ProRule" id="PRU00023"/>
    </source>
</evidence>
<dbReference type="PANTHER" id="PTHR47926:SF404">
    <property type="entry name" value="(PPR) REPEAT-CONTAINING PROTEIN, PUTATIVE-RELATED"/>
    <property type="match status" value="1"/>
</dbReference>
<dbReference type="Pfam" id="PF01535">
    <property type="entry name" value="PPR"/>
    <property type="match status" value="2"/>
</dbReference>
<dbReference type="PROSITE" id="PS50088">
    <property type="entry name" value="ANK_REPEAT"/>
    <property type="match status" value="1"/>
</dbReference>
<dbReference type="AlphaFoldDB" id="A0A9D4WTR9"/>
<dbReference type="FunFam" id="1.25.40.10:FF:000144">
    <property type="entry name" value="Pentatricopeptide repeat-containing protein, mitochondrial"/>
    <property type="match status" value="1"/>
</dbReference>